<feature type="transmembrane region" description="Helical" evidence="1">
    <location>
        <begin position="693"/>
        <end position="715"/>
    </location>
</feature>
<protein>
    <submittedName>
        <fullName evidence="2">Glycosyltransferase</fullName>
    </submittedName>
</protein>
<keyword evidence="1" id="KW-0812">Transmembrane</keyword>
<dbReference type="Proteomes" id="UP000487882">
    <property type="component" value="Unassembled WGS sequence"/>
</dbReference>
<feature type="transmembrane region" description="Helical" evidence="1">
    <location>
        <begin position="584"/>
        <end position="603"/>
    </location>
</feature>
<keyword evidence="1" id="KW-0472">Membrane</keyword>
<feature type="transmembrane region" description="Helical" evidence="1">
    <location>
        <begin position="392"/>
        <end position="412"/>
    </location>
</feature>
<feature type="transmembrane region" description="Helical" evidence="1">
    <location>
        <begin position="496"/>
        <end position="518"/>
    </location>
</feature>
<organism evidence="2 3">
    <name type="scientific">Bifidobacterium canis</name>
    <dbReference type="NCBI Taxonomy" id="2610880"/>
    <lineage>
        <taxon>Bacteria</taxon>
        <taxon>Bacillati</taxon>
        <taxon>Actinomycetota</taxon>
        <taxon>Actinomycetes</taxon>
        <taxon>Bifidobacteriales</taxon>
        <taxon>Bifidobacteriaceae</taxon>
        <taxon>Bifidobacterium</taxon>
    </lineage>
</organism>
<feature type="transmembrane region" description="Helical" evidence="1">
    <location>
        <begin position="335"/>
        <end position="354"/>
    </location>
</feature>
<name>A0A7K1J6M1_9BIFI</name>
<feature type="transmembrane region" description="Helical" evidence="1">
    <location>
        <begin position="644"/>
        <end position="663"/>
    </location>
</feature>
<sequence>MNQPTGQSSTDSERQNTSLRRSFWISCVIAFVLVALCEIGFFNLGHWRTTGLQHATVGKAVIGKGLKHLEGNEYKITDTDTATITVPIEGNAVRVESVRVQVDPNSTRKTFSNAVIALKTTGGSTASGTEWVYSTDSDGVWFDSNNTLSYSKNPASQYILIGKKLHEYKSTAVQVKFTDAKDAVVLFNGIDVNPTIPFKIVPLRLAAEIALAAFFVVFRPKGRVYRMHVNLRSVPQRLVTAGFIVVWSLALIALAAVSRVPEPGGLHTAFMHYMDPDQYQELADALIHGHTWLDLPVDPALTTMDNPYDYFARYKIASQGNHQFYWDHAYYNGHYYCYFGVVPAILAFVPYQLITGTALATWKAIALFSVVATVFGTLLVRRLARDYFPQVSLGIVWLATIAFNLGNCLILYCFAIRFYAVPMAAAIAFVFAGLWFWQISKRKDGTVNGWYVAIGSAIMALNLGTRPQFVATWLLAFPMFWPQITKHRTLFSRKGLGATIAALAPFFVVCIPVLYYNYVRFGSWTDFGAYYNLTGYDLTSHRGSPYQLLLGLFDQWFQPTSTMPRFPFITTVDTALAMPNEPSLGGYFAVFPVALFALLFFLTRQQLRKHGVWAMTIIMVVAAIVITAFDTYTSGTSTRYYGDFGYLVMLCAVFVILAFSSVAQKVDVNDDGTLKDITFAVQRSLSFRTLQTVLLTLLIIMGLINLFGLFATGVYSNWATLRPNLYVTVRSWFIGLTA</sequence>
<accession>A0A7K1J6M1</accession>
<keyword evidence="1" id="KW-1133">Transmembrane helix</keyword>
<proteinExistence type="predicted"/>
<feature type="transmembrane region" description="Helical" evidence="1">
    <location>
        <begin position="201"/>
        <end position="218"/>
    </location>
</feature>
<feature type="transmembrane region" description="Helical" evidence="1">
    <location>
        <begin position="23"/>
        <end position="44"/>
    </location>
</feature>
<feature type="transmembrane region" description="Helical" evidence="1">
    <location>
        <begin position="418"/>
        <end position="437"/>
    </location>
</feature>
<comment type="caution">
    <text evidence="2">The sequence shown here is derived from an EMBL/GenBank/DDBJ whole genome shotgun (WGS) entry which is preliminary data.</text>
</comment>
<dbReference type="EMBL" id="WNLP01000009">
    <property type="protein sequence ID" value="MUH60313.1"/>
    <property type="molecule type" value="Genomic_DNA"/>
</dbReference>
<feature type="transmembrane region" description="Helical" evidence="1">
    <location>
        <begin position="238"/>
        <end position="257"/>
    </location>
</feature>
<keyword evidence="3" id="KW-1185">Reference proteome</keyword>
<dbReference type="GO" id="GO:0016740">
    <property type="term" value="F:transferase activity"/>
    <property type="evidence" value="ECO:0007669"/>
    <property type="project" value="UniProtKB-KW"/>
</dbReference>
<dbReference type="RefSeq" id="WP_155589144.1">
    <property type="nucleotide sequence ID" value="NZ_WNLP01000009.1"/>
</dbReference>
<dbReference type="AlphaFoldDB" id="A0A7K1J6M1"/>
<feature type="transmembrane region" description="Helical" evidence="1">
    <location>
        <begin position="360"/>
        <end position="380"/>
    </location>
</feature>
<evidence type="ECO:0000256" key="1">
    <source>
        <dbReference type="SAM" id="Phobius"/>
    </source>
</evidence>
<reference evidence="2 3" key="1">
    <citation type="submission" date="2019-09" db="EMBL/GenBank/DDBJ databases">
        <title>Bifidobacterium canis sp. nov., isolated from the digestive tract of German Shepherd dog puppy.</title>
        <authorList>
            <person name="Bunesova V."/>
        </authorList>
    </citation>
    <scope>NUCLEOTIDE SEQUENCE [LARGE SCALE GENOMIC DNA]</scope>
    <source>
        <strain evidence="2 3">GSD1FS</strain>
    </source>
</reference>
<gene>
    <name evidence="2" type="ORF">GSD1FS_1680</name>
</gene>
<evidence type="ECO:0000313" key="3">
    <source>
        <dbReference type="Proteomes" id="UP000487882"/>
    </source>
</evidence>
<evidence type="ECO:0000313" key="2">
    <source>
        <dbReference type="EMBL" id="MUH60313.1"/>
    </source>
</evidence>
<feature type="transmembrane region" description="Helical" evidence="1">
    <location>
        <begin position="612"/>
        <end position="632"/>
    </location>
</feature>
<keyword evidence="2" id="KW-0808">Transferase</keyword>